<dbReference type="PROSITE" id="PS51257">
    <property type="entry name" value="PROKAR_LIPOPROTEIN"/>
    <property type="match status" value="1"/>
</dbReference>
<sequence>MFRGGWSITSSESPTRRGLLLGAGLLALGGCGFRPLYGRGGMAEGEPDLRAQLAGIRVALVPERFGQLLRRALTQRLGQDIGGPRQSAVHELRVSPSLQAEGVGIQLDGTATRIRYLGTANWLLVRLGPPPETLATGIERSIEAYNIPPNQFFAADSSREEAERRMAEVLAELVVTRLAVAFRRGLATAPALGQVPEPAATEALPALRPELAPGLVRPDR</sequence>
<dbReference type="InterPro" id="IPR007485">
    <property type="entry name" value="LPS_assembly_LptE"/>
</dbReference>
<evidence type="ECO:0000313" key="1">
    <source>
        <dbReference type="EMBL" id="MBU8544379.1"/>
    </source>
</evidence>
<accession>A0ABS6H7F9</accession>
<evidence type="ECO:0008006" key="3">
    <source>
        <dbReference type="Google" id="ProtNLM"/>
    </source>
</evidence>
<dbReference type="EMBL" id="JAERQM010000003">
    <property type="protein sequence ID" value="MBU8544379.1"/>
    <property type="molecule type" value="Genomic_DNA"/>
</dbReference>
<gene>
    <name evidence="1" type="ORF">JJQ90_11720</name>
</gene>
<dbReference type="Proteomes" id="UP000689967">
    <property type="component" value="Unassembled WGS sequence"/>
</dbReference>
<comment type="caution">
    <text evidence="1">The sequence shown here is derived from an EMBL/GenBank/DDBJ whole genome shotgun (WGS) entry which is preliminary data.</text>
</comment>
<proteinExistence type="predicted"/>
<evidence type="ECO:0000313" key="2">
    <source>
        <dbReference type="Proteomes" id="UP000689967"/>
    </source>
</evidence>
<keyword evidence="2" id="KW-1185">Reference proteome</keyword>
<protein>
    <recommendedName>
        <fullName evidence="3">LPS-assembly lipoprotein LptE</fullName>
    </recommendedName>
</protein>
<reference evidence="1 2" key="1">
    <citation type="submission" date="2021-01" db="EMBL/GenBank/DDBJ databases">
        <title>Roseomonas sp. nov, a bacterium isolated from an oil production mixture in Yumen Oilfield.</title>
        <authorList>
            <person name="Wu D."/>
        </authorList>
    </citation>
    <scope>NUCLEOTIDE SEQUENCE [LARGE SCALE GENOMIC DNA]</scope>
    <source>
        <strain evidence="1 2">ROY-5-3</strain>
    </source>
</reference>
<organism evidence="1 2">
    <name type="scientific">Falsiroseomonas oleicola</name>
    <dbReference type="NCBI Taxonomy" id="2801474"/>
    <lineage>
        <taxon>Bacteria</taxon>
        <taxon>Pseudomonadati</taxon>
        <taxon>Pseudomonadota</taxon>
        <taxon>Alphaproteobacteria</taxon>
        <taxon>Acetobacterales</taxon>
        <taxon>Roseomonadaceae</taxon>
        <taxon>Falsiroseomonas</taxon>
    </lineage>
</organism>
<dbReference type="RefSeq" id="WP_216875609.1">
    <property type="nucleotide sequence ID" value="NZ_JAERQM010000003.1"/>
</dbReference>
<name>A0ABS6H7F9_9PROT</name>
<dbReference type="Pfam" id="PF04390">
    <property type="entry name" value="LptE"/>
    <property type="match status" value="1"/>
</dbReference>